<dbReference type="Proteomes" id="UP000702954">
    <property type="component" value="Unassembled WGS sequence"/>
</dbReference>
<feature type="compositionally biased region" description="Acidic residues" evidence="1">
    <location>
        <begin position="283"/>
        <end position="305"/>
    </location>
</feature>
<dbReference type="AlphaFoldDB" id="A0A4V2UPD7"/>
<sequence>MRKWKKAGTIGLIAVMLCVSGAGCKKKATPERLFKDMAKNGETIESISGKMTANMEFAVEGQSVGMKMDFDLASVEKSEGFQMEGKLLMDIAGTEVSMDMSNYQVKEDDGLMSYTYVNNMWTKSPVESGEEETTLNAGMVEELTKQAKAFTLSEELVTVNGKECFELKGDIGGEFATDVLGEDMLDAFGMGGAVSEEELKELEIPCTITVYKKEILPASIFIDMKDVLMTAMEESGEMEIQELNLEMTFDEYNKVKEIKLPKEAKEEAIDADGSIDGLLGGEMGEDLEEDTEEEVEKEDTADVDETEKKGTVSWESLELNVSGKTVTLPCKVSELEAAGLKVDAEEVPADKMVKPGETEFPMLKDKNGNQVGVYCENTGDKDAKVSDCTLTGFYITSRDGEGIVDIALPGDVRLGMTEAELLEKYGEPREKSEDTKTGILTYSWDDELFTRSLGIEFDKDSKKIISIMIDIWDY</sequence>
<dbReference type="Pfam" id="PF20316">
    <property type="entry name" value="DUF6612"/>
    <property type="match status" value="1"/>
</dbReference>
<evidence type="ECO:0008006" key="7">
    <source>
        <dbReference type="Google" id="ProtNLM"/>
    </source>
</evidence>
<accession>A0A4V2UPD7</accession>
<evidence type="ECO:0000256" key="1">
    <source>
        <dbReference type="SAM" id="MobiDB-lite"/>
    </source>
</evidence>
<feature type="region of interest" description="Disordered" evidence="1">
    <location>
        <begin position="274"/>
        <end position="310"/>
    </location>
</feature>
<dbReference type="EMBL" id="BHEO01000008">
    <property type="protein sequence ID" value="GBU06636.1"/>
    <property type="molecule type" value="Genomic_DNA"/>
</dbReference>
<evidence type="ECO:0000313" key="6">
    <source>
        <dbReference type="Proteomes" id="UP000702954"/>
    </source>
</evidence>
<feature type="chain" id="PRO_5039522775" description="DUF4412 domain-containing protein" evidence="2">
    <location>
        <begin position="22"/>
        <end position="474"/>
    </location>
</feature>
<feature type="signal peptide" evidence="2">
    <location>
        <begin position="1"/>
        <end position="21"/>
    </location>
</feature>
<dbReference type="InterPro" id="IPR046720">
    <property type="entry name" value="DUF6612"/>
</dbReference>
<dbReference type="Proteomes" id="UP000294613">
    <property type="component" value="Unassembled WGS sequence"/>
</dbReference>
<dbReference type="EMBL" id="SLZV01000022">
    <property type="protein sequence ID" value="TCS65561.1"/>
    <property type="molecule type" value="Genomic_DNA"/>
</dbReference>
<evidence type="ECO:0000313" key="3">
    <source>
        <dbReference type="EMBL" id="GBU06636.1"/>
    </source>
</evidence>
<protein>
    <recommendedName>
        <fullName evidence="7">DUF4412 domain-containing protein</fullName>
    </recommendedName>
</protein>
<comment type="caution">
    <text evidence="4">The sequence shown here is derived from an EMBL/GenBank/DDBJ whole genome shotgun (WGS) entry which is preliminary data.</text>
</comment>
<dbReference type="PROSITE" id="PS51257">
    <property type="entry name" value="PROKAR_LIPOPROTEIN"/>
    <property type="match status" value="1"/>
</dbReference>
<proteinExistence type="predicted"/>
<dbReference type="RefSeq" id="WP_116442457.1">
    <property type="nucleotide sequence ID" value="NZ_BHEO01000008.1"/>
</dbReference>
<evidence type="ECO:0000313" key="5">
    <source>
        <dbReference type="Proteomes" id="UP000294613"/>
    </source>
</evidence>
<evidence type="ECO:0000256" key="2">
    <source>
        <dbReference type="SAM" id="SignalP"/>
    </source>
</evidence>
<gene>
    <name evidence="4" type="ORF">EDD74_12255</name>
    <name evidence="3" type="ORF">FAEUMB_31770</name>
</gene>
<reference evidence="3 6" key="1">
    <citation type="journal article" date="2018" name="Int. J. Syst. Evol. Microbiol.">
        <title>Draft Genome Sequence of Faecalimonas umbilicata JCM 30896T, an Acetate-Producing Bacterium Isolated from Human Feces.</title>
        <authorList>
            <person name="Sakamoto M."/>
            <person name="Ikeyama N."/>
            <person name="Yuki M."/>
            <person name="Ohkuma M."/>
        </authorList>
    </citation>
    <scope>NUCLEOTIDE SEQUENCE [LARGE SCALE GENOMIC DNA]</scope>
    <source>
        <strain evidence="3 6">EGH7</strain>
    </source>
</reference>
<keyword evidence="2" id="KW-0732">Signal</keyword>
<keyword evidence="6" id="KW-1185">Reference proteome</keyword>
<reference evidence="4 5" key="2">
    <citation type="submission" date="2019-03" db="EMBL/GenBank/DDBJ databases">
        <title>Genomic Encyclopedia of Type Strains, Phase IV (KMG-IV): sequencing the most valuable type-strain genomes for metagenomic binning, comparative biology and taxonomic classification.</title>
        <authorList>
            <person name="Goeker M."/>
        </authorList>
    </citation>
    <scope>NUCLEOTIDE SEQUENCE [LARGE SCALE GENOMIC DNA]</scope>
    <source>
        <strain evidence="4 5">DSM 103426</strain>
    </source>
</reference>
<organism evidence="4 5">
    <name type="scientific">Faecalimonas umbilicata</name>
    <dbReference type="NCBI Taxonomy" id="1912855"/>
    <lineage>
        <taxon>Bacteria</taxon>
        <taxon>Bacillati</taxon>
        <taxon>Bacillota</taxon>
        <taxon>Clostridia</taxon>
        <taxon>Lachnospirales</taxon>
        <taxon>Lachnospiraceae</taxon>
        <taxon>Faecalimonas</taxon>
    </lineage>
</organism>
<name>A0A4V2UPD7_9FIRM</name>
<evidence type="ECO:0000313" key="4">
    <source>
        <dbReference type="EMBL" id="TCS65561.1"/>
    </source>
</evidence>